<reference evidence="2" key="2">
    <citation type="submission" date="2016-03" db="EMBL/GenBank/DDBJ databases">
        <authorList>
            <person name="Ploux O."/>
        </authorList>
    </citation>
    <scope>NUCLEOTIDE SEQUENCE [LARGE SCALE GENOMIC DNA]</scope>
    <source>
        <strain evidence="2">PP9</strain>
    </source>
</reference>
<dbReference type="KEGG" id="rst:ATY39_05625"/>
<sequence length="82" mass="9758">MLTLTINKENKDYVVEYLSKKEKGVLWLSKDSLFESIYKLGRNIHLNDVHFRITKDLRLPLLSFLSIEYPGELYEHKITIMD</sequence>
<dbReference type="OrthoDB" id="2454504at2"/>
<accession>A0A143HCI3</accession>
<reference evidence="1 2" key="1">
    <citation type="journal article" date="2016" name="Genome Announc.">
        <title>Whole-Genome Sequence of Rummeliibacillus stabekisii Strain PP9 Isolated from Antarctic Soil.</title>
        <authorList>
            <person name="da Mota F.F."/>
            <person name="Vollu R.E."/>
            <person name="Jurelevicius D."/>
            <person name="Seldin L."/>
        </authorList>
    </citation>
    <scope>NUCLEOTIDE SEQUENCE [LARGE SCALE GENOMIC DNA]</scope>
    <source>
        <strain evidence="1 2">PP9</strain>
    </source>
</reference>
<keyword evidence="2" id="KW-1185">Reference proteome</keyword>
<organism evidence="1 2">
    <name type="scientific">Rummeliibacillus stabekisii</name>
    <dbReference type="NCBI Taxonomy" id="241244"/>
    <lineage>
        <taxon>Bacteria</taxon>
        <taxon>Bacillati</taxon>
        <taxon>Bacillota</taxon>
        <taxon>Bacilli</taxon>
        <taxon>Bacillales</taxon>
        <taxon>Caryophanaceae</taxon>
        <taxon>Rummeliibacillus</taxon>
    </lineage>
</organism>
<protein>
    <submittedName>
        <fullName evidence="1">Uncharacterized protein</fullName>
    </submittedName>
</protein>
<evidence type="ECO:0000313" key="1">
    <source>
        <dbReference type="EMBL" id="AMW98981.1"/>
    </source>
</evidence>
<dbReference type="AlphaFoldDB" id="A0A143HCI3"/>
<dbReference type="RefSeq" id="WP_066787039.1">
    <property type="nucleotide sequence ID" value="NZ_CP014806.1"/>
</dbReference>
<dbReference type="EMBL" id="CP014806">
    <property type="protein sequence ID" value="AMW98981.1"/>
    <property type="molecule type" value="Genomic_DNA"/>
</dbReference>
<gene>
    <name evidence="1" type="ORF">ATY39_05625</name>
</gene>
<evidence type="ECO:0000313" key="2">
    <source>
        <dbReference type="Proteomes" id="UP000076021"/>
    </source>
</evidence>
<dbReference type="Proteomes" id="UP000076021">
    <property type="component" value="Chromosome"/>
</dbReference>
<proteinExistence type="predicted"/>
<name>A0A143HCI3_9BACL</name>